<keyword evidence="6 11" id="KW-1133">Transmembrane helix</keyword>
<evidence type="ECO:0000256" key="6">
    <source>
        <dbReference type="ARBA" id="ARBA00022989"/>
    </source>
</evidence>
<feature type="transmembrane region" description="Helical" evidence="11">
    <location>
        <begin position="1168"/>
        <end position="1196"/>
    </location>
</feature>
<evidence type="ECO:0000256" key="4">
    <source>
        <dbReference type="ARBA" id="ARBA00022692"/>
    </source>
</evidence>
<evidence type="ECO:0000256" key="10">
    <source>
        <dbReference type="ARBA" id="ARBA00023180"/>
    </source>
</evidence>
<evidence type="ECO:0000256" key="12">
    <source>
        <dbReference type="SAM" id="SignalP"/>
    </source>
</evidence>
<keyword evidence="3" id="KW-0813">Transport</keyword>
<name>A0ABR0S6F1_9HYPO</name>
<dbReference type="InterPro" id="IPR053958">
    <property type="entry name" value="HMGCR/SNAP/NPC1-like_SSD"/>
</dbReference>
<dbReference type="Gene3D" id="1.20.1640.10">
    <property type="entry name" value="Multidrug efflux transporter AcrB transmembrane domain"/>
    <property type="match status" value="2"/>
</dbReference>
<evidence type="ECO:0000313" key="15">
    <source>
        <dbReference type="Proteomes" id="UP001338125"/>
    </source>
</evidence>
<feature type="transmembrane region" description="Helical" evidence="11">
    <location>
        <begin position="270"/>
        <end position="293"/>
    </location>
</feature>
<feature type="domain" description="SSD" evidence="13">
    <location>
        <begin position="589"/>
        <end position="760"/>
    </location>
</feature>
<feature type="transmembrane region" description="Helical" evidence="11">
    <location>
        <begin position="628"/>
        <end position="652"/>
    </location>
</feature>
<dbReference type="InterPro" id="IPR053956">
    <property type="entry name" value="NPC1_MLD"/>
</dbReference>
<feature type="transmembrane region" description="Helical" evidence="11">
    <location>
        <begin position="1125"/>
        <end position="1147"/>
    </location>
</feature>
<keyword evidence="5 12" id="KW-0732">Signal</keyword>
<dbReference type="PANTHER" id="PTHR45727:SF2">
    <property type="entry name" value="NPC INTRACELLULAR CHOLESTEROL TRANSPORTER 1"/>
    <property type="match status" value="1"/>
</dbReference>
<dbReference type="SUPFAM" id="SSF82866">
    <property type="entry name" value="Multidrug efflux transporter AcrB transmembrane domain"/>
    <property type="match status" value="2"/>
</dbReference>
<accession>A0ABR0S6F1</accession>
<sequence>MRHRAAPPLGAAALLLCALVRAELYTAKHETGRCAFRGQCGKQSFFGKELPCVDNELAQDPDAELRQELVELCGQKWSEGPVCCTLDQVRSLKSELGTPNTLIGSCPACKDNFFNLFCTFTCSPDQSTFINITDAADKNGKKLVTELDHLVSEPYGSGFYDSCKEVKFGGANTKAMDLIGGGAKNYHQLLKFLGDKKPFVGSPFQINFPEKYTEPAMEPVNMVPKKCNDEDPAYRCVCVDCPEVCPTLPAVEKAGSCRIGVLPCLSFASLFTYGILLLAFVVFVFGHVIWLRYSRRRIERTRLLHESSHSDDDDEGGPVLTDAMRDRPTKRYWLNDKCDKAFYKLGNMAARFPGWTIGISLLVVAILSAGWFKFDLEKDPARLWVSPSSAAAQEKEYFDANFGPFYRAEKVFLVNDTSPSGPGPVLSYETLKWWMEVEDSIAKLESPTFGNFLHDLCFKPTDDACVVQSVTAYWYMKGGLDPKTWKDDLRNCARSPVDCRPAFGQPIDPNMILGGYEDDVADAQALTVTWVVNNAAEGNGARTRAIDWENALRDRLLEVQEEAKDRGLRLSFTTEISLEQELNKSTNTDAKIIVISYIVMFIYACMALGTPLKYLFSNPALLLVESKVTLGLVGIIIVLMSITASIGFFAWVGLKATLIIVEVIPFIVLAVGVDNIFLIVHELERVNISCPDQMVEERVARALGRMGPSILFSALTETVAFALGSAVGMPAVRNFAAYAAGAVLVNAILQMTMFVSFLSLNQMRVEDHRCELWPWWQIKKARIHLNGNNGYPPAARAADVDEESYLQIFIKNTYAPSLLGKKVKLGVVTLFLGLFAAAVALLPEIQLGLDQRVAIPDGSYLIPYFNDLYDYLEIGPPVYFVTRNTDASHRHEQQALCSRFTTCQPFSLTNTLELERQRPDISYIMSPTASWIDDFFLWLNPIYEECCIERGRTCFTNRKPGWNTTLYGMPEDEEFIRYLKKFLAAKTDDTCPLGGQAAYSDAVIIDDAGIKTTHFRTAHTRLQSQDDFINAYSSARRIASDIKERTGADVFPYSVFYIFFDQYLSIIPLTAGLLCAVVGIIFVVASLLLGSVLTSAVVTVTVAMSVVDIMGAMAVFGVSLNAVSLVNLIICVGISVEFCAHIARAFMFPSRTVMESNNAFRGRDARAWTALVNVGGSVFSGITVTKLLGVCVLAFTRSKIFEIYYFRVWLALVVFAALHALVFLPVALSIFGGEGYVDPESEGTAAQDLTDRRWRAIRIHDNSDSDDDY</sequence>
<evidence type="ECO:0000313" key="14">
    <source>
        <dbReference type="EMBL" id="KAK5987742.1"/>
    </source>
</evidence>
<keyword evidence="7" id="KW-0445">Lipid transport</keyword>
<evidence type="ECO:0000256" key="2">
    <source>
        <dbReference type="ARBA" id="ARBA00005585"/>
    </source>
</evidence>
<feature type="chain" id="PRO_5045206984" evidence="12">
    <location>
        <begin position="23"/>
        <end position="1269"/>
    </location>
</feature>
<keyword evidence="10" id="KW-0325">Glycoprotein</keyword>
<dbReference type="Pfam" id="PF16414">
    <property type="entry name" value="NPC1_N"/>
    <property type="match status" value="1"/>
</dbReference>
<feature type="transmembrane region" description="Helical" evidence="11">
    <location>
        <begin position="352"/>
        <end position="372"/>
    </location>
</feature>
<comment type="caution">
    <text evidence="14">The sequence shown here is derived from an EMBL/GenBank/DDBJ whole genome shotgun (WGS) entry which is preliminary data.</text>
</comment>
<feature type="transmembrane region" description="Helical" evidence="11">
    <location>
        <begin position="1208"/>
        <end position="1231"/>
    </location>
</feature>
<evidence type="ECO:0000256" key="1">
    <source>
        <dbReference type="ARBA" id="ARBA00004141"/>
    </source>
</evidence>
<feature type="transmembrane region" description="Helical" evidence="11">
    <location>
        <begin position="1096"/>
        <end position="1119"/>
    </location>
</feature>
<evidence type="ECO:0000256" key="11">
    <source>
        <dbReference type="SAM" id="Phobius"/>
    </source>
</evidence>
<organism evidence="14 15">
    <name type="scientific">Cladobotryum mycophilum</name>
    <dbReference type="NCBI Taxonomy" id="491253"/>
    <lineage>
        <taxon>Eukaryota</taxon>
        <taxon>Fungi</taxon>
        <taxon>Dikarya</taxon>
        <taxon>Ascomycota</taxon>
        <taxon>Pezizomycotina</taxon>
        <taxon>Sordariomycetes</taxon>
        <taxon>Hypocreomycetidae</taxon>
        <taxon>Hypocreales</taxon>
        <taxon>Hypocreaceae</taxon>
        <taxon>Cladobotryum</taxon>
    </lineage>
</organism>
<keyword evidence="4 11" id="KW-0812">Transmembrane</keyword>
<feature type="transmembrane region" description="Helical" evidence="11">
    <location>
        <begin position="735"/>
        <end position="760"/>
    </location>
</feature>
<dbReference type="PROSITE" id="PS50156">
    <property type="entry name" value="SSD"/>
    <property type="match status" value="1"/>
</dbReference>
<evidence type="ECO:0000256" key="9">
    <source>
        <dbReference type="ARBA" id="ARBA00023157"/>
    </source>
</evidence>
<comment type="subcellular location">
    <subcellularLocation>
        <location evidence="1">Membrane</location>
        <topology evidence="1">Multi-pass membrane protein</topology>
    </subcellularLocation>
</comment>
<feature type="transmembrane region" description="Helical" evidence="11">
    <location>
        <begin position="1063"/>
        <end position="1089"/>
    </location>
</feature>
<feature type="transmembrane region" description="Helical" evidence="11">
    <location>
        <begin position="592"/>
        <end position="616"/>
    </location>
</feature>
<dbReference type="Pfam" id="PF12349">
    <property type="entry name" value="Sterol-sensing"/>
    <property type="match status" value="1"/>
</dbReference>
<evidence type="ECO:0000256" key="3">
    <source>
        <dbReference type="ARBA" id="ARBA00022448"/>
    </source>
</evidence>
<evidence type="ECO:0000256" key="8">
    <source>
        <dbReference type="ARBA" id="ARBA00023136"/>
    </source>
</evidence>
<dbReference type="InterPro" id="IPR000731">
    <property type="entry name" value="SSD"/>
</dbReference>
<evidence type="ECO:0000259" key="13">
    <source>
        <dbReference type="PROSITE" id="PS50156"/>
    </source>
</evidence>
<feature type="transmembrane region" description="Helical" evidence="11">
    <location>
        <begin position="710"/>
        <end position="729"/>
    </location>
</feature>
<dbReference type="Proteomes" id="UP001338125">
    <property type="component" value="Unassembled WGS sequence"/>
</dbReference>
<keyword evidence="9" id="KW-1015">Disulfide bond</keyword>
<feature type="signal peptide" evidence="12">
    <location>
        <begin position="1"/>
        <end position="22"/>
    </location>
</feature>
<feature type="transmembrane region" description="Helical" evidence="11">
    <location>
        <begin position="658"/>
        <end position="680"/>
    </location>
</feature>
<dbReference type="PANTHER" id="PTHR45727">
    <property type="entry name" value="NPC INTRACELLULAR CHOLESTEROL TRANSPORTER 1"/>
    <property type="match status" value="1"/>
</dbReference>
<dbReference type="EMBL" id="JAVFKD010000016">
    <property type="protein sequence ID" value="KAK5987742.1"/>
    <property type="molecule type" value="Genomic_DNA"/>
</dbReference>
<evidence type="ECO:0000256" key="5">
    <source>
        <dbReference type="ARBA" id="ARBA00022729"/>
    </source>
</evidence>
<proteinExistence type="inferred from homology"/>
<dbReference type="Pfam" id="PF22314">
    <property type="entry name" value="NPC1_MLD"/>
    <property type="match status" value="1"/>
</dbReference>
<evidence type="ECO:0000256" key="7">
    <source>
        <dbReference type="ARBA" id="ARBA00023055"/>
    </source>
</evidence>
<keyword evidence="15" id="KW-1185">Reference proteome</keyword>
<gene>
    <name evidence="14" type="ORF">PT974_11875</name>
</gene>
<protein>
    <submittedName>
        <fullName evidence="14">NPC intracellular sterol transporter 1-related protein 1</fullName>
    </submittedName>
</protein>
<dbReference type="InterPro" id="IPR032190">
    <property type="entry name" value="NPC1_N"/>
</dbReference>
<reference evidence="14 15" key="1">
    <citation type="submission" date="2024-01" db="EMBL/GenBank/DDBJ databases">
        <title>Complete genome of Cladobotryum mycophilum ATHUM6906.</title>
        <authorList>
            <person name="Christinaki A.C."/>
            <person name="Myridakis A.I."/>
            <person name="Kouvelis V.N."/>
        </authorList>
    </citation>
    <scope>NUCLEOTIDE SEQUENCE [LARGE SCALE GENOMIC DNA]</scope>
    <source>
        <strain evidence="14 15">ATHUM6906</strain>
    </source>
</reference>
<comment type="similarity">
    <text evidence="2">Belongs to the patched family.</text>
</comment>
<keyword evidence="8 11" id="KW-0472">Membrane</keyword>